<evidence type="ECO:0000313" key="3">
    <source>
        <dbReference type="Proteomes" id="UP000499080"/>
    </source>
</evidence>
<proteinExistence type="predicted"/>
<dbReference type="AlphaFoldDB" id="A0A4Y2FP17"/>
<reference evidence="2 3" key="1">
    <citation type="journal article" date="2019" name="Sci. Rep.">
        <title>Orb-weaving spider Araneus ventricosus genome elucidates the spidroin gene catalogue.</title>
        <authorList>
            <person name="Kono N."/>
            <person name="Nakamura H."/>
            <person name="Ohtoshi R."/>
            <person name="Moran D.A.P."/>
            <person name="Shinohara A."/>
            <person name="Yoshida Y."/>
            <person name="Fujiwara M."/>
            <person name="Mori M."/>
            <person name="Tomita M."/>
            <person name="Arakawa K."/>
        </authorList>
    </citation>
    <scope>NUCLEOTIDE SEQUENCE [LARGE SCALE GENOMIC DNA]</scope>
</reference>
<sequence>MIELFYTPEEERSLSPCLLACVKKVTSPISTSPENLVRLQLNRNLHLQTYTLLPTEEDEFLMSLTTPHNLSLPDGAQSPQGSHDLLYKRGRND</sequence>
<comment type="caution">
    <text evidence="2">The sequence shown here is derived from an EMBL/GenBank/DDBJ whole genome shotgun (WGS) entry which is preliminary data.</text>
</comment>
<evidence type="ECO:0000256" key="1">
    <source>
        <dbReference type="SAM" id="MobiDB-lite"/>
    </source>
</evidence>
<name>A0A4Y2FP17_ARAVE</name>
<keyword evidence="3" id="KW-1185">Reference proteome</keyword>
<feature type="region of interest" description="Disordered" evidence="1">
    <location>
        <begin position="68"/>
        <end position="93"/>
    </location>
</feature>
<accession>A0A4Y2FP17</accession>
<dbReference type="Proteomes" id="UP000499080">
    <property type="component" value="Unassembled WGS sequence"/>
</dbReference>
<gene>
    <name evidence="2" type="ORF">AVEN_62678_1</name>
</gene>
<organism evidence="2 3">
    <name type="scientific">Araneus ventricosus</name>
    <name type="common">Orbweaver spider</name>
    <name type="synonym">Epeira ventricosa</name>
    <dbReference type="NCBI Taxonomy" id="182803"/>
    <lineage>
        <taxon>Eukaryota</taxon>
        <taxon>Metazoa</taxon>
        <taxon>Ecdysozoa</taxon>
        <taxon>Arthropoda</taxon>
        <taxon>Chelicerata</taxon>
        <taxon>Arachnida</taxon>
        <taxon>Araneae</taxon>
        <taxon>Araneomorphae</taxon>
        <taxon>Entelegynae</taxon>
        <taxon>Araneoidea</taxon>
        <taxon>Araneidae</taxon>
        <taxon>Araneus</taxon>
    </lineage>
</organism>
<evidence type="ECO:0000313" key="2">
    <source>
        <dbReference type="EMBL" id="GBM41384.1"/>
    </source>
</evidence>
<dbReference type="EMBL" id="BGPR01000961">
    <property type="protein sequence ID" value="GBM41384.1"/>
    <property type="molecule type" value="Genomic_DNA"/>
</dbReference>
<protein>
    <submittedName>
        <fullName evidence="2">Uncharacterized protein</fullName>
    </submittedName>
</protein>